<accession>A0A9P4IJX1</accession>
<reference evidence="1" key="1">
    <citation type="journal article" date="2020" name="Stud. Mycol.">
        <title>101 Dothideomycetes genomes: a test case for predicting lifestyles and emergence of pathogens.</title>
        <authorList>
            <person name="Haridas S."/>
            <person name="Albert R."/>
            <person name="Binder M."/>
            <person name="Bloem J."/>
            <person name="Labutti K."/>
            <person name="Salamov A."/>
            <person name="Andreopoulos B."/>
            <person name="Baker S."/>
            <person name="Barry K."/>
            <person name="Bills G."/>
            <person name="Bluhm B."/>
            <person name="Cannon C."/>
            <person name="Castanera R."/>
            <person name="Culley D."/>
            <person name="Daum C."/>
            <person name="Ezra D."/>
            <person name="Gonzalez J."/>
            <person name="Henrissat B."/>
            <person name="Kuo A."/>
            <person name="Liang C."/>
            <person name="Lipzen A."/>
            <person name="Lutzoni F."/>
            <person name="Magnuson J."/>
            <person name="Mondo S."/>
            <person name="Nolan M."/>
            <person name="Ohm R."/>
            <person name="Pangilinan J."/>
            <person name="Park H.-J."/>
            <person name="Ramirez L."/>
            <person name="Alfaro M."/>
            <person name="Sun H."/>
            <person name="Tritt A."/>
            <person name="Yoshinaga Y."/>
            <person name="Zwiers L.-H."/>
            <person name="Turgeon B."/>
            <person name="Goodwin S."/>
            <person name="Spatafora J."/>
            <person name="Crous P."/>
            <person name="Grigoriev I."/>
        </authorList>
    </citation>
    <scope>NUCLEOTIDE SEQUENCE</scope>
    <source>
        <strain evidence="1">CBS 133067</strain>
    </source>
</reference>
<keyword evidence="2" id="KW-1185">Reference proteome</keyword>
<dbReference type="AlphaFoldDB" id="A0A9P4IJX1"/>
<gene>
    <name evidence="1" type="ORF">NA57DRAFT_53317</name>
</gene>
<protein>
    <submittedName>
        <fullName evidence="1">Uncharacterized protein</fullName>
    </submittedName>
</protein>
<dbReference type="Proteomes" id="UP000799772">
    <property type="component" value="Unassembled WGS sequence"/>
</dbReference>
<dbReference type="EMBL" id="ML978123">
    <property type="protein sequence ID" value="KAF2101343.1"/>
    <property type="molecule type" value="Genomic_DNA"/>
</dbReference>
<evidence type="ECO:0000313" key="2">
    <source>
        <dbReference type="Proteomes" id="UP000799772"/>
    </source>
</evidence>
<comment type="caution">
    <text evidence="1">The sequence shown here is derived from an EMBL/GenBank/DDBJ whole genome shotgun (WGS) entry which is preliminary data.</text>
</comment>
<proteinExistence type="predicted"/>
<organism evidence="1 2">
    <name type="scientific">Rhizodiscina lignyota</name>
    <dbReference type="NCBI Taxonomy" id="1504668"/>
    <lineage>
        <taxon>Eukaryota</taxon>
        <taxon>Fungi</taxon>
        <taxon>Dikarya</taxon>
        <taxon>Ascomycota</taxon>
        <taxon>Pezizomycotina</taxon>
        <taxon>Dothideomycetes</taxon>
        <taxon>Pleosporomycetidae</taxon>
        <taxon>Aulographales</taxon>
        <taxon>Rhizodiscinaceae</taxon>
        <taxon>Rhizodiscina</taxon>
    </lineage>
</organism>
<name>A0A9P4IJX1_9PEZI</name>
<evidence type="ECO:0000313" key="1">
    <source>
        <dbReference type="EMBL" id="KAF2101343.1"/>
    </source>
</evidence>
<sequence length="503" mass="55607">MDEARSTGTATSLMSDISNIWRPLATALWNVARRQQRRTWLRGPDGGACAAEPSLYARAISGRTATDETARRLLERMQTRCWQLRASACNRAQRVRFRPLPRLCFDVRWLRWRERANGMVSSDRSLATQVAARPDLRAVETSSRAASARWRWLCSVLSFPISAVDGTVALGGVGSGLRLDGAARRCINLLRTRFEPCRIRNPPALAPGQSRQPHAYCHTTPSSSSFNSPALSPECFLAAQPQMTCCAVRVCCSARTEASRTLASWTGSSNGASVVGIRAVSFFLIHSIQGTDVMKSFDTPLETRSRFSSTGNFLSVRSACRFAGCTHESRNVDAMAVYGAITPPPRPEENSSEEWGGSSKFRTVNRRWRRVTDAMHLRVPDARSVLCEMSSSRRRISRPMTLIRDLLPGKRFGFWSPTTPRSKNCFSFLDVKRLPMCSPQVPVQSVICATSLIRTIPCQGDGGSSRSTPSTFSGPNVYETLKHLQLARTAEGFNCGSGTDLRR</sequence>